<protein>
    <submittedName>
        <fullName evidence="2">Nuclease-related domain-containing protein</fullName>
    </submittedName>
</protein>
<evidence type="ECO:0000313" key="2">
    <source>
        <dbReference type="EMBL" id="MEZ8196818.1"/>
    </source>
</evidence>
<sequence length="272" mass="31368">MEIELWEGGPQAQEIKAIDKIKVAFAKPKLKNSKPARGGSLQDQLRSIGSSSMFPWKGYAGFRLVDSDRDYEGEFDLVIVTHCNVFIIELKDLNNGEITCNQGKWYKNNQPMGRFPVSVTLNKKFLLDNKLKREKHRFSKLPDIELHHTISLEEFLTYAEQKTFNDKFRPHPNAQVLNQDFAIFDELFLGNSTAAKQISVNGYKSESLIFDEHSTRLYKEFWPSQSHLDRMKRYYASGILKTLKTLKVIHLKAAIVSFLVKVRYLVSSSTRT</sequence>
<organism evidence="2 3">
    <name type="scientific">Vibrio cortegadensis</name>
    <dbReference type="NCBI Taxonomy" id="1328770"/>
    <lineage>
        <taxon>Bacteria</taxon>
        <taxon>Pseudomonadati</taxon>
        <taxon>Pseudomonadota</taxon>
        <taxon>Gammaproteobacteria</taxon>
        <taxon>Vibrionales</taxon>
        <taxon>Vibrionaceae</taxon>
        <taxon>Vibrio</taxon>
    </lineage>
</organism>
<evidence type="ECO:0000313" key="3">
    <source>
        <dbReference type="Proteomes" id="UP001569153"/>
    </source>
</evidence>
<dbReference type="Proteomes" id="UP001569153">
    <property type="component" value="Unassembled WGS sequence"/>
</dbReference>
<keyword evidence="3" id="KW-1185">Reference proteome</keyword>
<accession>A0ABV4MBA4</accession>
<comment type="caution">
    <text evidence="2">The sequence shown here is derived from an EMBL/GenBank/DDBJ whole genome shotgun (WGS) entry which is preliminary data.</text>
</comment>
<dbReference type="Pfam" id="PF08378">
    <property type="entry name" value="NERD"/>
    <property type="match status" value="1"/>
</dbReference>
<evidence type="ECO:0000259" key="1">
    <source>
        <dbReference type="Pfam" id="PF08378"/>
    </source>
</evidence>
<dbReference type="InterPro" id="IPR011528">
    <property type="entry name" value="NERD"/>
</dbReference>
<name>A0ABV4MBA4_9VIBR</name>
<dbReference type="RefSeq" id="WP_371731085.1">
    <property type="nucleotide sequence ID" value="NZ_JBGOOT010000024.1"/>
</dbReference>
<reference evidence="2 3" key="1">
    <citation type="submission" date="2024-06" db="EMBL/GenBank/DDBJ databases">
        <authorList>
            <person name="Steensen K."/>
            <person name="Seneca J."/>
            <person name="Bartlau N."/>
            <person name="Yu A.X."/>
            <person name="Polz M.F."/>
        </authorList>
    </citation>
    <scope>NUCLEOTIDE SEQUENCE [LARGE SCALE GENOMIC DNA]</scope>
    <source>
        <strain evidence="2 3">FF146</strain>
    </source>
</reference>
<proteinExistence type="predicted"/>
<dbReference type="EMBL" id="JBGOOT010000024">
    <property type="protein sequence ID" value="MEZ8196818.1"/>
    <property type="molecule type" value="Genomic_DNA"/>
</dbReference>
<gene>
    <name evidence="2" type="ORF">ACED38_18270</name>
</gene>
<feature type="domain" description="NERD" evidence="1">
    <location>
        <begin position="54"/>
        <end position="134"/>
    </location>
</feature>